<dbReference type="RefSeq" id="WP_317488811.1">
    <property type="nucleotide sequence ID" value="NZ_CP136051.1"/>
</dbReference>
<reference evidence="2 3" key="1">
    <citation type="journal article" date="2023" name="Microbiol. Resour. Announc.">
        <title>Complete Genome Sequence of Imperialibacter roseus strain P4T.</title>
        <authorList>
            <person name="Tizabi D.R."/>
            <person name="Bachvaroff T."/>
            <person name="Hill R.T."/>
        </authorList>
    </citation>
    <scope>NUCLEOTIDE SEQUENCE [LARGE SCALE GENOMIC DNA]</scope>
    <source>
        <strain evidence="2 3">P4T</strain>
    </source>
</reference>
<feature type="chain" id="PRO_5046645171" description="Beta-lactamase-inhibitor-like PepSY-like domain-containing protein" evidence="1">
    <location>
        <begin position="23"/>
        <end position="171"/>
    </location>
</feature>
<sequence>MKKLSMLAAVAIAFGIVVEASAQQIEIGKNTKIERSEVPIRILKSLENEFPETSNFQDQTWYLHYMEGKGSVTAKVYKVVIENSELDFTAYYKPDGGFEKANEIKKHAQLPEAVEATIHSQYSNWKVVDRNEIISVGRFNRDRFEIQLEKGNLERLIVVSPDGKVIRDRHS</sequence>
<dbReference type="Gene3D" id="3.10.450.360">
    <property type="match status" value="1"/>
</dbReference>
<dbReference type="SUPFAM" id="SSF160574">
    <property type="entry name" value="BT0923-like"/>
    <property type="match status" value="1"/>
</dbReference>
<dbReference type="Proteomes" id="UP001302349">
    <property type="component" value="Chromosome"/>
</dbReference>
<protein>
    <recommendedName>
        <fullName evidence="4">Beta-lactamase-inhibitor-like PepSY-like domain-containing protein</fullName>
    </recommendedName>
</protein>
<evidence type="ECO:0000256" key="1">
    <source>
        <dbReference type="SAM" id="SignalP"/>
    </source>
</evidence>
<proteinExistence type="predicted"/>
<keyword evidence="1" id="KW-0732">Signal</keyword>
<name>A0ABZ0IPF3_9BACT</name>
<evidence type="ECO:0000313" key="2">
    <source>
        <dbReference type="EMBL" id="WOK06074.1"/>
    </source>
</evidence>
<accession>A0ABZ0IPF3</accession>
<evidence type="ECO:0008006" key="4">
    <source>
        <dbReference type="Google" id="ProtNLM"/>
    </source>
</evidence>
<feature type="signal peptide" evidence="1">
    <location>
        <begin position="1"/>
        <end position="22"/>
    </location>
</feature>
<keyword evidence="3" id="KW-1185">Reference proteome</keyword>
<evidence type="ECO:0000313" key="3">
    <source>
        <dbReference type="Proteomes" id="UP001302349"/>
    </source>
</evidence>
<gene>
    <name evidence="2" type="ORF">RT717_23645</name>
</gene>
<dbReference type="EMBL" id="CP136051">
    <property type="protein sequence ID" value="WOK06074.1"/>
    <property type="molecule type" value="Genomic_DNA"/>
</dbReference>
<organism evidence="2 3">
    <name type="scientific">Imperialibacter roseus</name>
    <dbReference type="NCBI Taxonomy" id="1324217"/>
    <lineage>
        <taxon>Bacteria</taxon>
        <taxon>Pseudomonadati</taxon>
        <taxon>Bacteroidota</taxon>
        <taxon>Cytophagia</taxon>
        <taxon>Cytophagales</taxon>
        <taxon>Flammeovirgaceae</taxon>
        <taxon>Imperialibacter</taxon>
    </lineage>
</organism>